<evidence type="ECO:0000256" key="6">
    <source>
        <dbReference type="ARBA" id="ARBA00023136"/>
    </source>
</evidence>
<dbReference type="SUPFAM" id="SSF52540">
    <property type="entry name" value="P-loop containing nucleoside triphosphate hydrolases"/>
    <property type="match status" value="1"/>
</dbReference>
<dbReference type="InterPro" id="IPR011527">
    <property type="entry name" value="ABC1_TM_dom"/>
</dbReference>
<evidence type="ECO:0000259" key="9">
    <source>
        <dbReference type="PROSITE" id="PS50929"/>
    </source>
</evidence>
<dbReference type="InterPro" id="IPR039421">
    <property type="entry name" value="Type_1_exporter"/>
</dbReference>
<dbReference type="GO" id="GO:0005886">
    <property type="term" value="C:plasma membrane"/>
    <property type="evidence" value="ECO:0007669"/>
    <property type="project" value="UniProtKB-SubCell"/>
</dbReference>
<dbReference type="InterPro" id="IPR027417">
    <property type="entry name" value="P-loop_NTPase"/>
</dbReference>
<evidence type="ECO:0000256" key="2">
    <source>
        <dbReference type="ARBA" id="ARBA00022692"/>
    </source>
</evidence>
<dbReference type="PANTHER" id="PTHR43394:SF1">
    <property type="entry name" value="ATP-BINDING CASSETTE SUB-FAMILY B MEMBER 10, MITOCHONDRIAL"/>
    <property type="match status" value="1"/>
</dbReference>
<keyword evidence="11" id="KW-1185">Reference proteome</keyword>
<dbReference type="AlphaFoldDB" id="A0A917ZBW0"/>
<comment type="caution">
    <text evidence="10">The sequence shown here is derived from an EMBL/GenBank/DDBJ whole genome shotgun (WGS) entry which is preliminary data.</text>
</comment>
<evidence type="ECO:0000256" key="5">
    <source>
        <dbReference type="ARBA" id="ARBA00022989"/>
    </source>
</evidence>
<dbReference type="CDD" id="cd18587">
    <property type="entry name" value="ABC_6TM_LapB_like"/>
    <property type="match status" value="1"/>
</dbReference>
<dbReference type="PROSITE" id="PS50929">
    <property type="entry name" value="ABC_TM1F"/>
    <property type="match status" value="1"/>
</dbReference>
<reference evidence="10 11" key="1">
    <citation type="journal article" date="2014" name="Int. J. Syst. Evol. Microbiol.">
        <title>Complete genome sequence of Corynebacterium casei LMG S-19264T (=DSM 44701T), isolated from a smear-ripened cheese.</title>
        <authorList>
            <consortium name="US DOE Joint Genome Institute (JGI-PGF)"/>
            <person name="Walter F."/>
            <person name="Albersmeier A."/>
            <person name="Kalinowski J."/>
            <person name="Ruckert C."/>
        </authorList>
    </citation>
    <scope>NUCLEOTIDE SEQUENCE [LARGE SCALE GENOMIC DNA]</scope>
    <source>
        <strain evidence="10 11">CGMCC 1.7286</strain>
    </source>
</reference>
<name>A0A917ZBW0_9GAMM</name>
<feature type="transmembrane region" description="Helical" evidence="7">
    <location>
        <begin position="336"/>
        <end position="362"/>
    </location>
</feature>
<evidence type="ECO:0000256" key="3">
    <source>
        <dbReference type="ARBA" id="ARBA00022741"/>
    </source>
</evidence>
<dbReference type="Pfam" id="PF00005">
    <property type="entry name" value="ABC_tran"/>
    <property type="match status" value="1"/>
</dbReference>
<dbReference type="Gene3D" id="3.40.50.300">
    <property type="entry name" value="P-loop containing nucleotide triphosphate hydrolases"/>
    <property type="match status" value="1"/>
</dbReference>
<accession>A0A917ZBW0</accession>
<evidence type="ECO:0000256" key="1">
    <source>
        <dbReference type="ARBA" id="ARBA00004651"/>
    </source>
</evidence>
<dbReference type="Gene3D" id="1.20.1560.10">
    <property type="entry name" value="ABC transporter type 1, transmembrane domain"/>
    <property type="match status" value="1"/>
</dbReference>
<dbReference type="InterPro" id="IPR003593">
    <property type="entry name" value="AAA+_ATPase"/>
</dbReference>
<protein>
    <submittedName>
        <fullName evidence="10">ABC transporter ATP-binding protein/permease</fullName>
    </submittedName>
</protein>
<feature type="transmembrane region" description="Helical" evidence="7">
    <location>
        <begin position="119"/>
        <end position="141"/>
    </location>
</feature>
<dbReference type="PROSITE" id="PS50893">
    <property type="entry name" value="ABC_TRANSPORTER_2"/>
    <property type="match status" value="1"/>
</dbReference>
<evidence type="ECO:0000313" key="11">
    <source>
        <dbReference type="Proteomes" id="UP000599578"/>
    </source>
</evidence>
<keyword evidence="3" id="KW-0547">Nucleotide-binding</keyword>
<gene>
    <name evidence="10" type="ORF">GCM10011348_11490</name>
</gene>
<sequence length="672" mass="73161">MRWEQLPGLLAHHRVAARLLDAEPGQLGETLLPCLIDTHDGQPLVLLAIDGQESRLLSPVTGGELRMPLEQLRSLQRGRVLVAHPAGQDDWRAAGYARAASGHWFRDLVGRQWRRFAEVALASLLAALLAVASALFVMQVYDRVLPTRADGTLWALALGVFIAIGLEFLLRALRSVVIEQGGKRLDLALSRSLFQQAISLRLASRPGSTGAFASQMRDFEIVREFFTASTLGACGDLPFSLLFLCLIAFIGGPVALVPLAAIVLIVLPSLLCQPLIARLAREGMREAAVRNALLLESVDHLETLKTNRGEGRALATWQRLSASQSARGLRSRNLNAWIASWTTAAMQLAYVASVIAGVYLVFAGELTAGALIACSLLTSRALAPFAQVSQLLARWQQVRVAFEGLDELMQRPVERPEGRRFARLASVDGHYRLESVCWRYDAQSVPVLALDRLEIRPGQRWVLLGGNGSGKSTLLRLLAGLFDPASGSLRLDDRELAQVDPVDRRRHIGYMPQDIALFQGTLRDNLLLGGGDSGDDRLVAALDMAGLGDFVRRHPLGLDLPIAGNQSLSGGQRQSVGLARLILQDPPVVLMDEPTAALDQNTENRVIRTLEPWLEGRTLVLATHKRALLAWAEYALVLQQGQRALDGPLQEVLSATASAARRDGARQEATTA</sequence>
<organism evidence="10 11">
    <name type="scientific">Marinobacterium nitratireducens</name>
    <dbReference type="NCBI Taxonomy" id="518897"/>
    <lineage>
        <taxon>Bacteria</taxon>
        <taxon>Pseudomonadati</taxon>
        <taxon>Pseudomonadota</taxon>
        <taxon>Gammaproteobacteria</taxon>
        <taxon>Oceanospirillales</taxon>
        <taxon>Oceanospirillaceae</taxon>
        <taxon>Marinobacterium</taxon>
    </lineage>
</organism>
<feature type="domain" description="ABC transmembrane type-1" evidence="9">
    <location>
        <begin position="119"/>
        <end position="397"/>
    </location>
</feature>
<feature type="transmembrane region" description="Helical" evidence="7">
    <location>
        <begin position="256"/>
        <end position="276"/>
    </location>
</feature>
<evidence type="ECO:0000256" key="7">
    <source>
        <dbReference type="SAM" id="Phobius"/>
    </source>
</evidence>
<dbReference type="Proteomes" id="UP000599578">
    <property type="component" value="Unassembled WGS sequence"/>
</dbReference>
<keyword evidence="5 7" id="KW-1133">Transmembrane helix</keyword>
<dbReference type="InterPro" id="IPR036640">
    <property type="entry name" value="ABC1_TM_sf"/>
</dbReference>
<keyword evidence="6 7" id="KW-0472">Membrane</keyword>
<keyword evidence="4 10" id="KW-0067">ATP-binding</keyword>
<feature type="domain" description="ABC transporter" evidence="8">
    <location>
        <begin position="431"/>
        <end position="665"/>
    </location>
</feature>
<evidence type="ECO:0000259" key="8">
    <source>
        <dbReference type="PROSITE" id="PS50893"/>
    </source>
</evidence>
<dbReference type="Pfam" id="PF00664">
    <property type="entry name" value="ABC_membrane"/>
    <property type="match status" value="1"/>
</dbReference>
<feature type="transmembrane region" description="Helical" evidence="7">
    <location>
        <begin position="225"/>
        <end position="250"/>
    </location>
</feature>
<comment type="subcellular location">
    <subcellularLocation>
        <location evidence="1">Cell membrane</location>
        <topology evidence="1">Multi-pass membrane protein</topology>
    </subcellularLocation>
</comment>
<evidence type="ECO:0000313" key="10">
    <source>
        <dbReference type="EMBL" id="GGO78767.1"/>
    </source>
</evidence>
<dbReference type="SUPFAM" id="SSF90123">
    <property type="entry name" value="ABC transporter transmembrane region"/>
    <property type="match status" value="1"/>
</dbReference>
<dbReference type="PANTHER" id="PTHR43394">
    <property type="entry name" value="ATP-DEPENDENT PERMEASE MDL1, MITOCHONDRIAL"/>
    <property type="match status" value="1"/>
</dbReference>
<proteinExistence type="predicted"/>
<dbReference type="InterPro" id="IPR003439">
    <property type="entry name" value="ABC_transporter-like_ATP-bd"/>
</dbReference>
<keyword evidence="2 7" id="KW-0812">Transmembrane</keyword>
<dbReference type="SMART" id="SM00382">
    <property type="entry name" value="AAA"/>
    <property type="match status" value="1"/>
</dbReference>
<dbReference type="GO" id="GO:0015421">
    <property type="term" value="F:ABC-type oligopeptide transporter activity"/>
    <property type="evidence" value="ECO:0007669"/>
    <property type="project" value="TreeGrafter"/>
</dbReference>
<dbReference type="GO" id="GO:0005524">
    <property type="term" value="F:ATP binding"/>
    <property type="evidence" value="ECO:0007669"/>
    <property type="project" value="UniProtKB-KW"/>
</dbReference>
<feature type="transmembrane region" description="Helical" evidence="7">
    <location>
        <begin position="153"/>
        <end position="173"/>
    </location>
</feature>
<dbReference type="EMBL" id="BMLT01000002">
    <property type="protein sequence ID" value="GGO78767.1"/>
    <property type="molecule type" value="Genomic_DNA"/>
</dbReference>
<dbReference type="InterPro" id="IPR017750">
    <property type="entry name" value="ATPase_T1SS"/>
</dbReference>
<dbReference type="Gene3D" id="3.90.70.10">
    <property type="entry name" value="Cysteine proteinases"/>
    <property type="match status" value="1"/>
</dbReference>
<dbReference type="GO" id="GO:0016887">
    <property type="term" value="F:ATP hydrolysis activity"/>
    <property type="evidence" value="ECO:0007669"/>
    <property type="project" value="InterPro"/>
</dbReference>
<dbReference type="NCBIfam" id="TIGR03375">
    <property type="entry name" value="type_I_sec_LssB"/>
    <property type="match status" value="1"/>
</dbReference>
<evidence type="ECO:0000256" key="4">
    <source>
        <dbReference type="ARBA" id="ARBA00022840"/>
    </source>
</evidence>